<reference evidence="1" key="1">
    <citation type="submission" date="2022-01" db="EMBL/GenBank/DDBJ databases">
        <title>Genome Sequence Resource for Two Populations of Ditylenchus destructor, the Migratory Endoparasitic Phytonematode.</title>
        <authorList>
            <person name="Zhang H."/>
            <person name="Lin R."/>
            <person name="Xie B."/>
        </authorList>
    </citation>
    <scope>NUCLEOTIDE SEQUENCE</scope>
    <source>
        <strain evidence="1">BazhouSP</strain>
    </source>
</reference>
<comment type="caution">
    <text evidence="1">The sequence shown here is derived from an EMBL/GenBank/DDBJ whole genome shotgun (WGS) entry which is preliminary data.</text>
</comment>
<dbReference type="EMBL" id="JAKKPZ010000129">
    <property type="protein sequence ID" value="KAI1701000.1"/>
    <property type="molecule type" value="Genomic_DNA"/>
</dbReference>
<accession>A0AAD4MQH6</accession>
<sequence length="115" mass="12778">MDWLGCGLLGGLPRESLAVSSFPLIKSRLHLHYKSAVNQHSNHHPEIGQSVESKLNFFCQKIASPENSECDPQLDDIETNVLVEDVQNPLHAPVVVPGTVDQQDGKHNLFIKNCR</sequence>
<evidence type="ECO:0000313" key="1">
    <source>
        <dbReference type="EMBL" id="KAI1701000.1"/>
    </source>
</evidence>
<proteinExistence type="predicted"/>
<evidence type="ECO:0000313" key="2">
    <source>
        <dbReference type="Proteomes" id="UP001201812"/>
    </source>
</evidence>
<gene>
    <name evidence="1" type="ORF">DdX_16369</name>
</gene>
<name>A0AAD4MQH6_9BILA</name>
<organism evidence="1 2">
    <name type="scientific">Ditylenchus destructor</name>
    <dbReference type="NCBI Taxonomy" id="166010"/>
    <lineage>
        <taxon>Eukaryota</taxon>
        <taxon>Metazoa</taxon>
        <taxon>Ecdysozoa</taxon>
        <taxon>Nematoda</taxon>
        <taxon>Chromadorea</taxon>
        <taxon>Rhabditida</taxon>
        <taxon>Tylenchina</taxon>
        <taxon>Tylenchomorpha</taxon>
        <taxon>Sphaerularioidea</taxon>
        <taxon>Anguinidae</taxon>
        <taxon>Anguininae</taxon>
        <taxon>Ditylenchus</taxon>
    </lineage>
</organism>
<dbReference type="Proteomes" id="UP001201812">
    <property type="component" value="Unassembled WGS sequence"/>
</dbReference>
<dbReference type="AlphaFoldDB" id="A0AAD4MQH6"/>
<keyword evidence="2" id="KW-1185">Reference proteome</keyword>
<protein>
    <submittedName>
        <fullName evidence="1">Uncharacterized protein</fullName>
    </submittedName>
</protein>